<dbReference type="Proteomes" id="UP001154282">
    <property type="component" value="Unassembled WGS sequence"/>
</dbReference>
<dbReference type="EMBL" id="CAMGYJ010000004">
    <property type="protein sequence ID" value="CAI0401684.1"/>
    <property type="molecule type" value="Genomic_DNA"/>
</dbReference>
<reference evidence="1" key="1">
    <citation type="submission" date="2022-08" db="EMBL/GenBank/DDBJ databases">
        <authorList>
            <person name="Gutierrez-Valencia J."/>
        </authorList>
    </citation>
    <scope>NUCLEOTIDE SEQUENCE</scope>
</reference>
<keyword evidence="2" id="KW-1185">Reference proteome</keyword>
<organism evidence="1 2">
    <name type="scientific">Linum tenue</name>
    <dbReference type="NCBI Taxonomy" id="586396"/>
    <lineage>
        <taxon>Eukaryota</taxon>
        <taxon>Viridiplantae</taxon>
        <taxon>Streptophyta</taxon>
        <taxon>Embryophyta</taxon>
        <taxon>Tracheophyta</taxon>
        <taxon>Spermatophyta</taxon>
        <taxon>Magnoliopsida</taxon>
        <taxon>eudicotyledons</taxon>
        <taxon>Gunneridae</taxon>
        <taxon>Pentapetalae</taxon>
        <taxon>rosids</taxon>
        <taxon>fabids</taxon>
        <taxon>Malpighiales</taxon>
        <taxon>Linaceae</taxon>
        <taxon>Linum</taxon>
    </lineage>
</organism>
<name>A0AAV0IXH5_9ROSI</name>
<evidence type="ECO:0000313" key="2">
    <source>
        <dbReference type="Proteomes" id="UP001154282"/>
    </source>
</evidence>
<proteinExistence type="predicted"/>
<dbReference type="AlphaFoldDB" id="A0AAV0IXH5"/>
<sequence>MAMREELEEKRNYNSMGAQLVHVQGEHLNSQLP</sequence>
<gene>
    <name evidence="1" type="ORF">LITE_LOCUS11308</name>
</gene>
<evidence type="ECO:0000313" key="1">
    <source>
        <dbReference type="EMBL" id="CAI0401684.1"/>
    </source>
</evidence>
<comment type="caution">
    <text evidence="1">The sequence shown here is derived from an EMBL/GenBank/DDBJ whole genome shotgun (WGS) entry which is preliminary data.</text>
</comment>
<protein>
    <submittedName>
        <fullName evidence="1">Uncharacterized protein</fullName>
    </submittedName>
</protein>
<accession>A0AAV0IXH5</accession>